<dbReference type="RefSeq" id="WP_015203519.1">
    <property type="nucleotide sequence ID" value="NC_019753.1"/>
</dbReference>
<dbReference type="AlphaFoldDB" id="K9W1V7"/>
<dbReference type="GO" id="GO:0005524">
    <property type="term" value="F:ATP binding"/>
    <property type="evidence" value="ECO:0007669"/>
    <property type="project" value="UniProtKB-UniRule"/>
</dbReference>
<reference evidence="13 14" key="1">
    <citation type="submission" date="2012-06" db="EMBL/GenBank/DDBJ databases">
        <title>Finished chromosome of genome of Crinalium epipsammum PCC 9333.</title>
        <authorList>
            <consortium name="US DOE Joint Genome Institute"/>
            <person name="Gugger M."/>
            <person name="Coursin T."/>
            <person name="Rippka R."/>
            <person name="Tandeau De Marsac N."/>
            <person name="Huntemann M."/>
            <person name="Wei C.-L."/>
            <person name="Han J."/>
            <person name="Detter J.C."/>
            <person name="Han C."/>
            <person name="Tapia R."/>
            <person name="Davenport K."/>
            <person name="Daligault H."/>
            <person name="Erkkila T."/>
            <person name="Gu W."/>
            <person name="Munk A.C.C."/>
            <person name="Teshima H."/>
            <person name="Xu Y."/>
            <person name="Chain P."/>
            <person name="Chen A."/>
            <person name="Krypides N."/>
            <person name="Mavromatis K."/>
            <person name="Markowitz V."/>
            <person name="Szeto E."/>
            <person name="Ivanova N."/>
            <person name="Mikhailova N."/>
            <person name="Ovchinnikova G."/>
            <person name="Pagani I."/>
            <person name="Pati A."/>
            <person name="Goodwin L."/>
            <person name="Peters L."/>
            <person name="Pitluck S."/>
            <person name="Woyke T."/>
            <person name="Kerfeld C."/>
        </authorList>
    </citation>
    <scope>NUCLEOTIDE SEQUENCE [LARGE SCALE GENOMIC DNA]</scope>
    <source>
        <strain evidence="13 14">PCC 9333</strain>
    </source>
</reference>
<dbReference type="STRING" id="1173022.Cri9333_2539"/>
<evidence type="ECO:0000256" key="9">
    <source>
        <dbReference type="PROSITE-ProRule" id="PRU10141"/>
    </source>
</evidence>
<evidence type="ECO:0000256" key="11">
    <source>
        <dbReference type="SAM" id="Phobius"/>
    </source>
</evidence>
<dbReference type="Pfam" id="PF00069">
    <property type="entry name" value="Pkinase"/>
    <property type="match status" value="1"/>
</dbReference>
<dbReference type="InterPro" id="IPR003646">
    <property type="entry name" value="SH3-like_bac-type"/>
</dbReference>
<evidence type="ECO:0000256" key="10">
    <source>
        <dbReference type="SAM" id="MobiDB-lite"/>
    </source>
</evidence>
<dbReference type="PANTHER" id="PTHR24363:SF0">
    <property type="entry name" value="SERINE_THREONINE KINASE LIKE DOMAIN CONTAINING 1"/>
    <property type="match status" value="1"/>
</dbReference>
<evidence type="ECO:0000256" key="8">
    <source>
        <dbReference type="ARBA" id="ARBA00048679"/>
    </source>
</evidence>
<keyword evidence="6 9" id="KW-0067">ATP-binding</keyword>
<evidence type="ECO:0000256" key="3">
    <source>
        <dbReference type="ARBA" id="ARBA00022679"/>
    </source>
</evidence>
<feature type="region of interest" description="Disordered" evidence="10">
    <location>
        <begin position="403"/>
        <end position="429"/>
    </location>
</feature>
<dbReference type="PANTHER" id="PTHR24363">
    <property type="entry name" value="SERINE/THREONINE PROTEIN KINASE"/>
    <property type="match status" value="1"/>
</dbReference>
<evidence type="ECO:0000256" key="2">
    <source>
        <dbReference type="ARBA" id="ARBA00022527"/>
    </source>
</evidence>
<evidence type="ECO:0000256" key="5">
    <source>
        <dbReference type="ARBA" id="ARBA00022777"/>
    </source>
</evidence>
<keyword evidence="11" id="KW-0812">Transmembrane</keyword>
<dbReference type="InterPro" id="IPR017441">
    <property type="entry name" value="Protein_kinase_ATP_BS"/>
</dbReference>
<feature type="domain" description="Protein kinase" evidence="12">
    <location>
        <begin position="45"/>
        <end position="312"/>
    </location>
</feature>
<keyword evidence="11" id="KW-1133">Transmembrane helix</keyword>
<keyword evidence="14" id="KW-1185">Reference proteome</keyword>
<comment type="catalytic activity">
    <reaction evidence="7">
        <text>L-threonyl-[protein] + ATP = O-phospho-L-threonyl-[protein] + ADP + H(+)</text>
        <dbReference type="Rhea" id="RHEA:46608"/>
        <dbReference type="Rhea" id="RHEA-COMP:11060"/>
        <dbReference type="Rhea" id="RHEA-COMP:11605"/>
        <dbReference type="ChEBI" id="CHEBI:15378"/>
        <dbReference type="ChEBI" id="CHEBI:30013"/>
        <dbReference type="ChEBI" id="CHEBI:30616"/>
        <dbReference type="ChEBI" id="CHEBI:61977"/>
        <dbReference type="ChEBI" id="CHEBI:456216"/>
        <dbReference type="EC" id="2.7.11.1"/>
    </reaction>
</comment>
<dbReference type="KEGG" id="cep:Cri9333_2539"/>
<evidence type="ECO:0000256" key="6">
    <source>
        <dbReference type="ARBA" id="ARBA00022840"/>
    </source>
</evidence>
<dbReference type="Pfam" id="PF08239">
    <property type="entry name" value="SH3_3"/>
    <property type="match status" value="2"/>
</dbReference>
<dbReference type="HOGENOM" id="CLU_000288_135_5_3"/>
<dbReference type="Proteomes" id="UP000010472">
    <property type="component" value="Chromosome"/>
</dbReference>
<dbReference type="CDD" id="cd14014">
    <property type="entry name" value="STKc_PknB_like"/>
    <property type="match status" value="1"/>
</dbReference>
<dbReference type="EC" id="2.7.11.1" evidence="1"/>
<feature type="compositionally biased region" description="Polar residues" evidence="10">
    <location>
        <begin position="359"/>
        <end position="375"/>
    </location>
</feature>
<dbReference type="InterPro" id="IPR011009">
    <property type="entry name" value="Kinase-like_dom_sf"/>
</dbReference>
<dbReference type="OrthoDB" id="569031at2"/>
<dbReference type="InterPro" id="IPR000719">
    <property type="entry name" value="Prot_kinase_dom"/>
</dbReference>
<dbReference type="GO" id="GO:0004674">
    <property type="term" value="F:protein serine/threonine kinase activity"/>
    <property type="evidence" value="ECO:0007669"/>
    <property type="project" value="UniProtKB-KW"/>
</dbReference>
<dbReference type="PROSITE" id="PS50011">
    <property type="entry name" value="PROTEIN_KINASE_DOM"/>
    <property type="match status" value="1"/>
</dbReference>
<evidence type="ECO:0000256" key="7">
    <source>
        <dbReference type="ARBA" id="ARBA00047899"/>
    </source>
</evidence>
<keyword evidence="4 9" id="KW-0547">Nucleotide-binding</keyword>
<dbReference type="SUPFAM" id="SSF56112">
    <property type="entry name" value="Protein kinase-like (PK-like)"/>
    <property type="match status" value="1"/>
</dbReference>
<evidence type="ECO:0000259" key="12">
    <source>
        <dbReference type="PROSITE" id="PS50011"/>
    </source>
</evidence>
<evidence type="ECO:0000256" key="4">
    <source>
        <dbReference type="ARBA" id="ARBA00022741"/>
    </source>
</evidence>
<feature type="binding site" evidence="9">
    <location>
        <position position="75"/>
    </location>
    <ligand>
        <name>ATP</name>
        <dbReference type="ChEBI" id="CHEBI:30616"/>
    </ligand>
</feature>
<organism evidence="13 14">
    <name type="scientific">Crinalium epipsammum PCC 9333</name>
    <dbReference type="NCBI Taxonomy" id="1173022"/>
    <lineage>
        <taxon>Bacteria</taxon>
        <taxon>Bacillati</taxon>
        <taxon>Cyanobacteriota</taxon>
        <taxon>Cyanophyceae</taxon>
        <taxon>Gomontiellales</taxon>
        <taxon>Gomontiellaceae</taxon>
        <taxon>Crinalium</taxon>
    </lineage>
</organism>
<dbReference type="eggNOG" id="COG3103">
    <property type="taxonomic scope" value="Bacteria"/>
</dbReference>
<evidence type="ECO:0000313" key="13">
    <source>
        <dbReference type="EMBL" id="AFZ13405.1"/>
    </source>
</evidence>
<accession>K9W1V7</accession>
<protein>
    <recommendedName>
        <fullName evidence="1">non-specific serine/threonine protein kinase</fullName>
        <ecNumber evidence="1">2.7.11.1</ecNumber>
    </recommendedName>
</protein>
<sequence>MQSNSSQPIMICCLNPNCQHPQNPDGTNFCISCGTGLVVLLRNRYRIIKPIGSGGFGRTYLAEDVDKLDEKCVVKQLAPQVQGSWALQKATELFYQEAKRLQQLGEHPQIPTLYAYFKEGNYLFLVQQFILGQNLLEELGQQGTFSEQKIQELLHNLLPILQSVHSQQVIHRDIKPENIIRRQSDKKLVLIDFGVAKHATATVAAKPGTTIGSFGYAAIEQMQGGEAYPASDLYSLGATCFHLLTGINPWSLWQTQGYSWVQNWQMHLQYPISKELEQILSKLLHIERQLRYQSADEVLKDLNSQQSPQPNVSPTISLPPRSVFAFPRWLLITGFCATLTGIVFMGVSSFLDQHKSIQEGASKTPSPRATNTSNPPKIASVAPSLADNITTRVQNSSQTANCTIVVDDPAPPLNVRDSPEVKPDNNIGSLDNGTTLTVIAQRNGWVQINSPIQGWVAANRIKKVCNTSTTPSSPLTTTSNPPKIVSVAPSLADNTTTRGQNSSQAANCTIVVDDPNPPLNVRESPEVKPDNNIGSLNNGTTLTVIAERKGWVQINSPIQGWVASNRIKKVCNR</sequence>
<keyword evidence="5 13" id="KW-0418">Kinase</keyword>
<comment type="catalytic activity">
    <reaction evidence="8">
        <text>L-seryl-[protein] + ATP = O-phospho-L-seryl-[protein] + ADP + H(+)</text>
        <dbReference type="Rhea" id="RHEA:17989"/>
        <dbReference type="Rhea" id="RHEA-COMP:9863"/>
        <dbReference type="Rhea" id="RHEA-COMP:11604"/>
        <dbReference type="ChEBI" id="CHEBI:15378"/>
        <dbReference type="ChEBI" id="CHEBI:29999"/>
        <dbReference type="ChEBI" id="CHEBI:30616"/>
        <dbReference type="ChEBI" id="CHEBI:83421"/>
        <dbReference type="ChEBI" id="CHEBI:456216"/>
        <dbReference type="EC" id="2.7.11.1"/>
    </reaction>
</comment>
<dbReference type="SMART" id="SM00287">
    <property type="entry name" value="SH3b"/>
    <property type="match status" value="2"/>
</dbReference>
<feature type="transmembrane region" description="Helical" evidence="11">
    <location>
        <begin position="329"/>
        <end position="351"/>
    </location>
</feature>
<keyword evidence="2 13" id="KW-0723">Serine/threonine-protein kinase</keyword>
<dbReference type="Gene3D" id="2.30.30.40">
    <property type="entry name" value="SH3 Domains"/>
    <property type="match status" value="2"/>
</dbReference>
<keyword evidence="3" id="KW-0808">Transferase</keyword>
<evidence type="ECO:0000256" key="1">
    <source>
        <dbReference type="ARBA" id="ARBA00012513"/>
    </source>
</evidence>
<dbReference type="eggNOG" id="COG0515">
    <property type="taxonomic scope" value="Bacteria"/>
</dbReference>
<evidence type="ECO:0000313" key="14">
    <source>
        <dbReference type="Proteomes" id="UP000010472"/>
    </source>
</evidence>
<keyword evidence="11" id="KW-0472">Membrane</keyword>
<dbReference type="Gene3D" id="1.10.510.10">
    <property type="entry name" value="Transferase(Phosphotransferase) domain 1"/>
    <property type="match status" value="1"/>
</dbReference>
<dbReference type="NCBIfam" id="NF045510">
    <property type="entry name" value="4Cys_prefix_kin"/>
    <property type="match status" value="1"/>
</dbReference>
<gene>
    <name evidence="13" type="ORF">Cri9333_2539</name>
</gene>
<dbReference type="SMART" id="SM00220">
    <property type="entry name" value="S_TKc"/>
    <property type="match status" value="1"/>
</dbReference>
<dbReference type="EMBL" id="CP003620">
    <property type="protein sequence ID" value="AFZ13405.1"/>
    <property type="molecule type" value="Genomic_DNA"/>
</dbReference>
<dbReference type="PATRIC" id="fig|1173022.3.peg.2746"/>
<dbReference type="PROSITE" id="PS00107">
    <property type="entry name" value="PROTEIN_KINASE_ATP"/>
    <property type="match status" value="1"/>
</dbReference>
<feature type="region of interest" description="Disordered" evidence="10">
    <location>
        <begin position="358"/>
        <end position="380"/>
    </location>
</feature>
<name>K9W1V7_9CYAN</name>
<proteinExistence type="predicted"/>